<reference evidence="1" key="1">
    <citation type="submission" date="2014-11" db="EMBL/GenBank/DDBJ databases">
        <authorList>
            <person name="Amaro Gonzalez C."/>
        </authorList>
    </citation>
    <scope>NUCLEOTIDE SEQUENCE</scope>
</reference>
<organism evidence="1">
    <name type="scientific">Anguilla anguilla</name>
    <name type="common">European freshwater eel</name>
    <name type="synonym">Muraena anguilla</name>
    <dbReference type="NCBI Taxonomy" id="7936"/>
    <lineage>
        <taxon>Eukaryota</taxon>
        <taxon>Metazoa</taxon>
        <taxon>Chordata</taxon>
        <taxon>Craniata</taxon>
        <taxon>Vertebrata</taxon>
        <taxon>Euteleostomi</taxon>
        <taxon>Actinopterygii</taxon>
        <taxon>Neopterygii</taxon>
        <taxon>Teleostei</taxon>
        <taxon>Anguilliformes</taxon>
        <taxon>Anguillidae</taxon>
        <taxon>Anguilla</taxon>
    </lineage>
</organism>
<sequence length="44" mass="5033">MNAFASAVLILMQNPKYALLQHSSSEPDTRTSQTLHIFYIMIHI</sequence>
<accession>A0A0E9VL67</accession>
<evidence type="ECO:0000313" key="1">
    <source>
        <dbReference type="EMBL" id="JAH78751.1"/>
    </source>
</evidence>
<proteinExistence type="predicted"/>
<reference evidence="1" key="2">
    <citation type="journal article" date="2015" name="Fish Shellfish Immunol.">
        <title>Early steps in the European eel (Anguilla anguilla)-Vibrio vulnificus interaction in the gills: Role of the RtxA13 toxin.</title>
        <authorList>
            <person name="Callol A."/>
            <person name="Pajuelo D."/>
            <person name="Ebbesson L."/>
            <person name="Teles M."/>
            <person name="MacKenzie S."/>
            <person name="Amaro C."/>
        </authorList>
    </citation>
    <scope>NUCLEOTIDE SEQUENCE</scope>
</reference>
<name>A0A0E9VL67_ANGAN</name>
<dbReference type="AlphaFoldDB" id="A0A0E9VL67"/>
<dbReference type="EMBL" id="GBXM01029826">
    <property type="protein sequence ID" value="JAH78751.1"/>
    <property type="molecule type" value="Transcribed_RNA"/>
</dbReference>
<protein>
    <submittedName>
        <fullName evidence="1">Uncharacterized protein</fullName>
    </submittedName>
</protein>